<keyword evidence="3" id="KW-0812">Transmembrane</keyword>
<keyword evidence="3" id="KW-0472">Membrane</keyword>
<feature type="compositionally biased region" description="Basic and acidic residues" evidence="2">
    <location>
        <begin position="540"/>
        <end position="578"/>
    </location>
</feature>
<feature type="coiled-coil region" evidence="1">
    <location>
        <begin position="28"/>
        <end position="62"/>
    </location>
</feature>
<feature type="compositionally biased region" description="Basic and acidic residues" evidence="2">
    <location>
        <begin position="1"/>
        <end position="16"/>
    </location>
</feature>
<proteinExistence type="predicted"/>
<organism evidence="4 5">
    <name type="scientific">Sporothrix brasiliensis 5110</name>
    <dbReference type="NCBI Taxonomy" id="1398154"/>
    <lineage>
        <taxon>Eukaryota</taxon>
        <taxon>Fungi</taxon>
        <taxon>Dikarya</taxon>
        <taxon>Ascomycota</taxon>
        <taxon>Pezizomycotina</taxon>
        <taxon>Sordariomycetes</taxon>
        <taxon>Sordariomycetidae</taxon>
        <taxon>Ophiostomatales</taxon>
        <taxon>Ophiostomataceae</taxon>
        <taxon>Sporothrix</taxon>
    </lineage>
</organism>
<feature type="region of interest" description="Disordered" evidence="2">
    <location>
        <begin position="1"/>
        <end position="25"/>
    </location>
</feature>
<feature type="region of interest" description="Disordered" evidence="2">
    <location>
        <begin position="276"/>
        <end position="314"/>
    </location>
</feature>
<dbReference type="VEuPathDB" id="FungiDB:SPBR_04638"/>
<feature type="compositionally biased region" description="Basic and acidic residues" evidence="2">
    <location>
        <begin position="428"/>
        <end position="437"/>
    </location>
</feature>
<name>A0A0C2IEK5_9PEZI</name>
<comment type="caution">
    <text evidence="4">The sequence shown here is derived from an EMBL/GenBank/DDBJ whole genome shotgun (WGS) entry which is preliminary data.</text>
</comment>
<sequence length="998" mass="113053">MDEPEKPKQKEVRRPFWEQPPPLTEAELAERRARRRAAKQRIAELAKEKEILEARLERQARALQPPRRPEGKGRPIRFARKLNANMPYIERNVKPVVIQKPSVPALPPVEPEPATEEAAPKDSKHDKAKETKRPPPLDITVNNAAAAAIATERRPVSPPDRPPRPMRLADESGVTLHHILLIVNEALRVEMQKNQDVHDALSQDIQGPMQVLGDLGRLVNMLFWSMEQHRKELWRNRRAAIQAGQPNEPNKPAPVKEPWRGALAIFSTPMRFFTIPPQDTGRDVRENSHPSENVDVDGEDGGDEGYDDDDDDDDDTLFSIMEAGIARHWAFDSDNDDEYDPVVRAFHNSAQRDERITRATRAVKRSYDAVFNDDEDASSSELESAAELHDKNLLDYLNIRSPSLHPKFGADEDSDHSSDPLNPHRHKTYDIQEQPKEEAEEETNERQEARDARRRARAEARAKAAVSKAERDSLLKTLQEEAHEVATAAVKKQLADLEDERDAALQLAKEAVHERDKMDAETEDKARDMDKLRTLLRELIDREFPHKDEEVTKEEKDKNEVVKGEVAESREGVMKPEGAEEGGTEMETKEEVEHKTENSKQDDEQENSKAKGEHEERPSATEDNPAQHSTETDLLPELPSTSDFMKRASRRSSRHFTRPPVSPIPIPPLTPYPPLTPTLPIVPATPSTPMANWDRQRLVNEVQRMLHATAPPPTPLVRQFNQRPPPPSPALSLFSSGTAAYIIQRARKPLGTGFFASILDILLTILLMIAKQKTNVETVGRWIWSAFMVPAYLTLTNIALRLWNRRQRLSLPPLSNRTRSQTDIPDDATGVDLPLVASPASHRSIASLQLHDARTALALAYRQRIRHAYILFPRDALAELTIFNFVVFSIFLLFSAISERNLWLDANNTADAPAQYFQTSVLRYRHDTGSCSTMPPLVPGPYHFCACIPTLFDPRIIIGPLVYLMAVWNDSVLDYLWLVAQWLVAQRLVWGLNNVSQL</sequence>
<evidence type="ECO:0000256" key="3">
    <source>
        <dbReference type="SAM" id="Phobius"/>
    </source>
</evidence>
<keyword evidence="1" id="KW-0175">Coiled coil</keyword>
<evidence type="ECO:0000256" key="2">
    <source>
        <dbReference type="SAM" id="MobiDB-lite"/>
    </source>
</evidence>
<dbReference type="HOGENOM" id="CLU_319623_0_0_1"/>
<protein>
    <submittedName>
        <fullName evidence="4">Uncharacterized protein</fullName>
    </submittedName>
</protein>
<feature type="compositionally biased region" description="Basic and acidic residues" evidence="2">
    <location>
        <begin position="118"/>
        <end position="135"/>
    </location>
</feature>
<feature type="compositionally biased region" description="Basic and acidic residues" evidence="2">
    <location>
        <begin position="586"/>
        <end position="620"/>
    </location>
</feature>
<reference evidence="4 5" key="1">
    <citation type="journal article" date="2014" name="BMC Genomics">
        <title>Comparative genomics of the major fungal agents of human and animal Sporotrichosis: Sporothrix schenckii and Sporothrix brasiliensis.</title>
        <authorList>
            <person name="Teixeira M.M."/>
            <person name="de Almeida L.G."/>
            <person name="Kubitschek-Barreira P."/>
            <person name="Alves F.L."/>
            <person name="Kioshima E.S."/>
            <person name="Abadio A.K."/>
            <person name="Fernandes L."/>
            <person name="Derengowski L.S."/>
            <person name="Ferreira K.S."/>
            <person name="Souza R.C."/>
            <person name="Ruiz J.C."/>
            <person name="de Andrade N.C."/>
            <person name="Paes H.C."/>
            <person name="Nicola A.M."/>
            <person name="Albuquerque P."/>
            <person name="Gerber A.L."/>
            <person name="Martins V.P."/>
            <person name="Peconick L.D."/>
            <person name="Neto A.V."/>
            <person name="Chaucanez C.B."/>
            <person name="Silva P.A."/>
            <person name="Cunha O.L."/>
            <person name="de Oliveira F.F."/>
            <person name="dos Santos T.C."/>
            <person name="Barros A.L."/>
            <person name="Soares M.A."/>
            <person name="de Oliveira L.M."/>
            <person name="Marini M.M."/>
            <person name="Villalobos-Duno H."/>
            <person name="Cunha M.M."/>
            <person name="de Hoog S."/>
            <person name="da Silveira J.F."/>
            <person name="Henrissat B."/>
            <person name="Nino-Vega G.A."/>
            <person name="Cisalpino P.S."/>
            <person name="Mora-Montes H.M."/>
            <person name="Almeida S.R."/>
            <person name="Stajich J.E."/>
            <person name="Lopes-Bezerra L.M."/>
            <person name="Vasconcelos A.T."/>
            <person name="Felipe M.S."/>
        </authorList>
    </citation>
    <scope>NUCLEOTIDE SEQUENCE [LARGE SCALE GENOMIC DNA]</scope>
    <source>
        <strain evidence="4 5">5110</strain>
    </source>
</reference>
<feature type="compositionally biased region" description="Basic residues" evidence="2">
    <location>
        <begin position="647"/>
        <end position="657"/>
    </location>
</feature>
<dbReference type="EMBL" id="AWTV01000010">
    <property type="protein sequence ID" value="KIH87671.1"/>
    <property type="molecule type" value="Genomic_DNA"/>
</dbReference>
<evidence type="ECO:0000256" key="1">
    <source>
        <dbReference type="SAM" id="Coils"/>
    </source>
</evidence>
<feature type="region of interest" description="Disordered" evidence="2">
    <location>
        <begin position="540"/>
        <end position="668"/>
    </location>
</feature>
<evidence type="ECO:0000313" key="4">
    <source>
        <dbReference type="EMBL" id="KIH87671.1"/>
    </source>
</evidence>
<dbReference type="OrthoDB" id="10349852at2759"/>
<feature type="compositionally biased region" description="Basic and acidic residues" evidence="2">
    <location>
        <begin position="444"/>
        <end position="471"/>
    </location>
</feature>
<accession>A0A0C2IEK5</accession>
<feature type="region of interest" description="Disordered" evidence="2">
    <location>
        <begin position="103"/>
        <end position="138"/>
    </location>
</feature>
<feature type="transmembrane region" description="Helical" evidence="3">
    <location>
        <begin position="782"/>
        <end position="803"/>
    </location>
</feature>
<dbReference type="Proteomes" id="UP000031575">
    <property type="component" value="Unassembled WGS sequence"/>
</dbReference>
<dbReference type="AlphaFoldDB" id="A0A0C2IEK5"/>
<dbReference type="RefSeq" id="XP_040615681.1">
    <property type="nucleotide sequence ID" value="XM_040762915.1"/>
</dbReference>
<keyword evidence="3" id="KW-1133">Transmembrane helix</keyword>
<feature type="coiled-coil region" evidence="1">
    <location>
        <begin position="487"/>
        <end position="514"/>
    </location>
</feature>
<gene>
    <name evidence="4" type="ORF">SPBR_04638</name>
</gene>
<feature type="region of interest" description="Disordered" evidence="2">
    <location>
        <begin position="405"/>
        <end position="471"/>
    </location>
</feature>
<feature type="compositionally biased region" description="Basic and acidic residues" evidence="2">
    <location>
        <begin position="280"/>
        <end position="289"/>
    </location>
</feature>
<feature type="transmembrane region" description="Helical" evidence="3">
    <location>
        <begin position="750"/>
        <end position="770"/>
    </location>
</feature>
<keyword evidence="5" id="KW-1185">Reference proteome</keyword>
<evidence type="ECO:0000313" key="5">
    <source>
        <dbReference type="Proteomes" id="UP000031575"/>
    </source>
</evidence>
<dbReference type="GeneID" id="63677836"/>
<feature type="compositionally biased region" description="Acidic residues" evidence="2">
    <location>
        <begin position="294"/>
        <end position="314"/>
    </location>
</feature>
<feature type="transmembrane region" description="Helical" evidence="3">
    <location>
        <begin position="876"/>
        <end position="897"/>
    </location>
</feature>